<gene>
    <name evidence="2" type="ordered locus">M5M_07670</name>
</gene>
<evidence type="ECO:0000313" key="3">
    <source>
        <dbReference type="Proteomes" id="UP000000466"/>
    </source>
</evidence>
<protein>
    <submittedName>
        <fullName evidence="2">Uncharacterized protein</fullName>
    </submittedName>
</protein>
<feature type="signal peptide" evidence="1">
    <location>
        <begin position="1"/>
        <end position="19"/>
    </location>
</feature>
<evidence type="ECO:0000256" key="1">
    <source>
        <dbReference type="SAM" id="SignalP"/>
    </source>
</evidence>
<dbReference type="Proteomes" id="UP000000466">
    <property type="component" value="Chromosome"/>
</dbReference>
<sequence>MNKLIITLILLAFQLQAMASIYGPEIPIVVGAKLDSNSVDFSFYSRNGESYALEEKYGKEMKEATTEIINRFGLQGNYIPEQEPINKPTIVFFLSIESQRIPCTEKHQNFIIIEAKLMRRVNFIANGIIHEIEVTVFEEQGKRLLPSDKADFYPHLIRELETQANTILRIIQASNK</sequence>
<dbReference type="RefSeq" id="WP_015046898.1">
    <property type="nucleotide sequence ID" value="NC_018868.3"/>
</dbReference>
<reference evidence="2 3" key="1">
    <citation type="journal article" date="2013" name="Genome Announc.">
        <title>Complete genome sequence of Simiduia agarivorans SA1(T), a marine bacterium able to degrade a variety of polysaccharides.</title>
        <authorList>
            <person name="Lin S.Y."/>
            <person name="Shieh W.Y."/>
            <person name="Chen J.S."/>
            <person name="Tang S.L."/>
        </authorList>
    </citation>
    <scope>NUCLEOTIDE SEQUENCE [LARGE SCALE GENOMIC DNA]</scope>
    <source>
        <strain evidence="3">DSM 21679 / JCM 13881 / BCRC 17597 / SA1</strain>
    </source>
</reference>
<organism evidence="2 3">
    <name type="scientific">Simiduia agarivorans (strain DSM 21679 / JCM 13881 / BCRC 17597 / SA1)</name>
    <dbReference type="NCBI Taxonomy" id="1117647"/>
    <lineage>
        <taxon>Bacteria</taxon>
        <taxon>Pseudomonadati</taxon>
        <taxon>Pseudomonadota</taxon>
        <taxon>Gammaproteobacteria</taxon>
        <taxon>Cellvibrionales</taxon>
        <taxon>Cellvibrionaceae</taxon>
        <taxon>Simiduia</taxon>
    </lineage>
</organism>
<accession>K4KKI7</accession>
<proteinExistence type="predicted"/>
<name>K4KKI7_SIMAS</name>
<dbReference type="HOGENOM" id="CLU_1524141_0_0_6"/>
<dbReference type="AlphaFoldDB" id="K4KKI7"/>
<dbReference type="EMBL" id="CP003746">
    <property type="protein sequence ID" value="AFU98725.1"/>
    <property type="molecule type" value="Genomic_DNA"/>
</dbReference>
<keyword evidence="3" id="KW-1185">Reference proteome</keyword>
<evidence type="ECO:0000313" key="2">
    <source>
        <dbReference type="EMBL" id="AFU98725.1"/>
    </source>
</evidence>
<keyword evidence="1" id="KW-0732">Signal</keyword>
<feature type="chain" id="PRO_5003878228" evidence="1">
    <location>
        <begin position="20"/>
        <end position="176"/>
    </location>
</feature>
<dbReference type="KEGG" id="saga:M5M_07670"/>